<dbReference type="Pfam" id="PF00069">
    <property type="entry name" value="Pkinase"/>
    <property type="match status" value="1"/>
</dbReference>
<dbReference type="PANTHER" id="PTHR24348">
    <property type="entry name" value="SERINE/THREONINE-PROTEIN KINASE UNC-51-RELATED"/>
    <property type="match status" value="1"/>
</dbReference>
<dbReference type="Gene3D" id="1.10.510.10">
    <property type="entry name" value="Transferase(Phosphotransferase) domain 1"/>
    <property type="match status" value="1"/>
</dbReference>
<dbReference type="OrthoDB" id="4103069at2"/>
<dbReference type="InterPro" id="IPR008271">
    <property type="entry name" value="Ser/Thr_kinase_AS"/>
</dbReference>
<evidence type="ECO:0000256" key="1">
    <source>
        <dbReference type="ARBA" id="ARBA00022679"/>
    </source>
</evidence>
<dbReference type="InterPro" id="IPR045269">
    <property type="entry name" value="Atg1-like"/>
</dbReference>
<keyword evidence="9" id="KW-1185">Reference proteome</keyword>
<dbReference type="CDD" id="cd00180">
    <property type="entry name" value="PKc"/>
    <property type="match status" value="1"/>
</dbReference>
<evidence type="ECO:0000259" key="6">
    <source>
        <dbReference type="PROSITE" id="PS50011"/>
    </source>
</evidence>
<evidence type="ECO:0000256" key="2">
    <source>
        <dbReference type="ARBA" id="ARBA00022741"/>
    </source>
</evidence>
<comment type="caution">
    <text evidence="7">The sequence shown here is derived from an EMBL/GenBank/DDBJ whole genome shotgun (WGS) entry which is preliminary data.</text>
</comment>
<dbReference type="PROSITE" id="PS50011">
    <property type="entry name" value="PROTEIN_KINASE_DOM"/>
    <property type="match status" value="1"/>
</dbReference>
<proteinExistence type="predicted"/>
<keyword evidence="1" id="KW-0808">Transferase</keyword>
<reference evidence="8" key="3">
    <citation type="submission" date="2021-06" db="EMBL/GenBank/DDBJ databases">
        <title>Genomic Description and Analysis of Intracellular Bacteria, Candidatus Berkiella cookevillensis and Candidatus Berkiella aquae.</title>
        <authorList>
            <person name="Kidane D.T."/>
            <person name="Mehari Y.T."/>
            <person name="Rice F.C."/>
            <person name="Arivett B.A."/>
            <person name="Farone A.L."/>
            <person name="Berk S.G."/>
            <person name="Farone M.B."/>
        </authorList>
    </citation>
    <scope>NUCLEOTIDE SEQUENCE</scope>
    <source>
        <strain evidence="8">CC99</strain>
    </source>
</reference>
<feature type="domain" description="Protein kinase" evidence="6">
    <location>
        <begin position="90"/>
        <end position="390"/>
    </location>
</feature>
<dbReference type="SUPFAM" id="SSF56112">
    <property type="entry name" value="Protein kinase-like (PK-like)"/>
    <property type="match status" value="1"/>
</dbReference>
<dbReference type="SMART" id="SM00220">
    <property type="entry name" value="S_TKc"/>
    <property type="match status" value="1"/>
</dbReference>
<organism evidence="7">
    <name type="scientific">Candidatus Berkiella cookevillensis</name>
    <dbReference type="NCBI Taxonomy" id="437022"/>
    <lineage>
        <taxon>Bacteria</taxon>
        <taxon>Pseudomonadati</taxon>
        <taxon>Pseudomonadota</taxon>
        <taxon>Gammaproteobacteria</taxon>
        <taxon>Candidatus Berkiellales</taxon>
        <taxon>Candidatus Berkiellaceae</taxon>
        <taxon>Candidatus Berkiella</taxon>
    </lineage>
</organism>
<feature type="region of interest" description="Disordered" evidence="5">
    <location>
        <begin position="414"/>
        <end position="500"/>
    </location>
</feature>
<dbReference type="Proteomes" id="UP000051494">
    <property type="component" value="Unassembled WGS sequence"/>
</dbReference>
<dbReference type="AlphaFoldDB" id="A0A0Q9YN90"/>
<gene>
    <name evidence="7" type="ORF">CC99x_00966</name>
    <name evidence="8" type="ORF">CC99x_010470</name>
</gene>
<dbReference type="PROSITE" id="PS00108">
    <property type="entry name" value="PROTEIN_KINASE_ST"/>
    <property type="match status" value="1"/>
</dbReference>
<evidence type="ECO:0000256" key="5">
    <source>
        <dbReference type="SAM" id="MobiDB-lite"/>
    </source>
</evidence>
<evidence type="ECO:0000256" key="4">
    <source>
        <dbReference type="ARBA" id="ARBA00022840"/>
    </source>
</evidence>
<keyword evidence="2" id="KW-0547">Nucleotide-binding</keyword>
<dbReference type="GO" id="GO:0005776">
    <property type="term" value="C:autophagosome"/>
    <property type="evidence" value="ECO:0007669"/>
    <property type="project" value="TreeGrafter"/>
</dbReference>
<dbReference type="RefSeq" id="WP_057624095.1">
    <property type="nucleotide sequence ID" value="NZ_LKHV02000001.1"/>
</dbReference>
<protein>
    <submittedName>
        <fullName evidence="7 8">Protein kinase</fullName>
    </submittedName>
</protein>
<evidence type="ECO:0000313" key="9">
    <source>
        <dbReference type="Proteomes" id="UP000051494"/>
    </source>
</evidence>
<dbReference type="GO" id="GO:0005524">
    <property type="term" value="F:ATP binding"/>
    <property type="evidence" value="ECO:0007669"/>
    <property type="project" value="UniProtKB-KW"/>
</dbReference>
<name>A0A0Q9YN90_9GAMM</name>
<feature type="compositionally biased region" description="Basic residues" evidence="5">
    <location>
        <begin position="477"/>
        <end position="493"/>
    </location>
</feature>
<reference evidence="7" key="1">
    <citation type="submission" date="2015-09" db="EMBL/GenBank/DDBJ databases">
        <title>Draft Genome Sequences of Two Novel Amoeba-resistant Intranuclear Bacteria, Candidatus Berkiella cookevillensis and Candidatus Berkiella aquae.</title>
        <authorList>
            <person name="Mehari Y.T."/>
            <person name="Arivett B.A."/>
            <person name="Farone A.L."/>
            <person name="Gunderson J.H."/>
            <person name="Farone M.B."/>
        </authorList>
    </citation>
    <scope>NUCLEOTIDE SEQUENCE [LARGE SCALE GENOMIC DNA]</scope>
    <source>
        <strain evidence="7">CC99</strain>
    </source>
</reference>
<evidence type="ECO:0000313" key="8">
    <source>
        <dbReference type="EMBL" id="MCS5709329.1"/>
    </source>
</evidence>
<dbReference type="GO" id="GO:0004674">
    <property type="term" value="F:protein serine/threonine kinase activity"/>
    <property type="evidence" value="ECO:0007669"/>
    <property type="project" value="InterPro"/>
</dbReference>
<accession>A0A0Q9YN90</accession>
<dbReference type="EMBL" id="LKHV02000001">
    <property type="protein sequence ID" value="MCS5709329.1"/>
    <property type="molecule type" value="Genomic_DNA"/>
</dbReference>
<dbReference type="STRING" id="437022.CC99x_00966"/>
<dbReference type="GO" id="GO:0016020">
    <property type="term" value="C:membrane"/>
    <property type="evidence" value="ECO:0007669"/>
    <property type="project" value="TreeGrafter"/>
</dbReference>
<dbReference type="PANTHER" id="PTHR24348:SF22">
    <property type="entry name" value="NON-SPECIFIC SERINE_THREONINE PROTEIN KINASE"/>
    <property type="match status" value="1"/>
</dbReference>
<feature type="region of interest" description="Disordered" evidence="5">
    <location>
        <begin position="532"/>
        <end position="552"/>
    </location>
</feature>
<reference evidence="8" key="2">
    <citation type="journal article" date="2016" name="Genome Announc.">
        <title>Draft Genome Sequences of Two Novel Amoeba-Resistant Intranuclear Bacteria, 'Candidatus Berkiella cookevillensis' and 'Candidatus Berkiella aquae'.</title>
        <authorList>
            <person name="Mehari Y.T."/>
            <person name="Arivett B.A."/>
            <person name="Farone A.L."/>
            <person name="Gunderson J.H."/>
            <person name="Farone M.B."/>
        </authorList>
    </citation>
    <scope>NUCLEOTIDE SEQUENCE</scope>
    <source>
        <strain evidence="8">CC99</strain>
    </source>
</reference>
<dbReference type="InterPro" id="IPR000719">
    <property type="entry name" value="Prot_kinase_dom"/>
</dbReference>
<keyword evidence="4" id="KW-0067">ATP-binding</keyword>
<keyword evidence="3 7" id="KW-0418">Kinase</keyword>
<dbReference type="InterPro" id="IPR011009">
    <property type="entry name" value="Kinase-like_dom_sf"/>
</dbReference>
<dbReference type="GO" id="GO:0000407">
    <property type="term" value="C:phagophore assembly site"/>
    <property type="evidence" value="ECO:0007669"/>
    <property type="project" value="TreeGrafter"/>
</dbReference>
<sequence length="653" mass="73686">MNKGPHHKIPHLKKDKSKIKTKANIFLADDDTRNAIMLSILSQLDNQSLEESGSLFEVAPNPNQPALIYNVLVTISPQTKEIEFHMYNPVDPSNQLGEGAQGKVIVAQNMVTGNLVAVKIQSANGMTFEEDLMRERRNLQITKKLVGIASNFRVEADGSEWQDEYTLMQYCAGGNLNHYLYEIDKSKDKESPEYFAAKKTIDIRKKLHIVILVLKQVIELHDKYELAHRDIKTDNFVISDLSNLILNLIDLGSAIQYGPNMKESDKTNVGTFGYVAPEILEPISTRPYYNFACDYWALGVVIAEILTSANYQAELRKMMLAAKSKDTLVDLKLVELHKMMPDVFGSSTDNTVVWKELTSLVTILLQEQAEMRPSLEGLKDMRARLYKLYLEQPLDVNVAFEHYKAMKRQHTLATLPRLTREPVSLGKKHKDKKEKPKLSRSTTLKTIDSVMQGRSKLSEDDPSLQEEVDKLEALKSSKVRKKRSVSTGHKKRLDKMVSSSVVLEKTPEDIPTEMKDITTSSDEDIISKRIIKPKRRKKTNQENSTNTNALKGSQLENEQVLSILLEKFALTEESSSSPTDSVVPARERALLSVFSQKARHVRGLSGDVSGFQTELESLQKMAESLSLTSSDNSTIIEKVTDVKKSCQRMLKNN</sequence>
<evidence type="ECO:0000313" key="7">
    <source>
        <dbReference type="EMBL" id="KRG18978.1"/>
    </source>
</evidence>
<dbReference type="Gene3D" id="3.30.200.20">
    <property type="entry name" value="Phosphorylase Kinase, domain 1"/>
    <property type="match status" value="1"/>
</dbReference>
<evidence type="ECO:0000256" key="3">
    <source>
        <dbReference type="ARBA" id="ARBA00022777"/>
    </source>
</evidence>
<feature type="compositionally biased region" description="Polar residues" evidence="5">
    <location>
        <begin position="541"/>
        <end position="552"/>
    </location>
</feature>
<dbReference type="EMBL" id="LKHV01000004">
    <property type="protein sequence ID" value="KRG18978.1"/>
    <property type="molecule type" value="Genomic_DNA"/>
</dbReference>
<dbReference type="GO" id="GO:0005829">
    <property type="term" value="C:cytosol"/>
    <property type="evidence" value="ECO:0007669"/>
    <property type="project" value="TreeGrafter"/>
</dbReference>